<name>A0ABU6XPS3_9FABA</name>
<dbReference type="Proteomes" id="UP001341840">
    <property type="component" value="Unassembled WGS sequence"/>
</dbReference>
<dbReference type="InterPro" id="IPR053151">
    <property type="entry name" value="RNase_H-like"/>
</dbReference>
<evidence type="ECO:0000259" key="1">
    <source>
        <dbReference type="Pfam" id="PF13456"/>
    </source>
</evidence>
<dbReference type="InterPro" id="IPR002156">
    <property type="entry name" value="RNaseH_domain"/>
</dbReference>
<gene>
    <name evidence="2" type="ORF">PIB30_119166</name>
</gene>
<dbReference type="InterPro" id="IPR012337">
    <property type="entry name" value="RNaseH-like_sf"/>
</dbReference>
<dbReference type="EMBL" id="JASCZI010212388">
    <property type="protein sequence ID" value="MED6199315.1"/>
    <property type="molecule type" value="Genomic_DNA"/>
</dbReference>
<dbReference type="PANTHER" id="PTHR47723">
    <property type="entry name" value="OS05G0353850 PROTEIN"/>
    <property type="match status" value="1"/>
</dbReference>
<feature type="domain" description="RNase H type-1" evidence="1">
    <location>
        <begin position="7"/>
        <end position="127"/>
    </location>
</feature>
<accession>A0ABU6XPS3</accession>
<sequence>MRWVKMNTDGAVKVDKTLAGCGGIISSHKGEWVAGFISNLTYCHSTQAELMGILKGLEMAWSLEIRRLEVEADSKDVIESINDTHQDSTCHNYILKQIRSYKDRSWQITFNHIFREANKCANWLANEGTKSGNGFTFFDISPPGLQKIILDDASGVSLS</sequence>
<keyword evidence="3" id="KW-1185">Reference proteome</keyword>
<dbReference type="InterPro" id="IPR036397">
    <property type="entry name" value="RNaseH_sf"/>
</dbReference>
<evidence type="ECO:0000313" key="3">
    <source>
        <dbReference type="Proteomes" id="UP001341840"/>
    </source>
</evidence>
<dbReference type="SUPFAM" id="SSF53098">
    <property type="entry name" value="Ribonuclease H-like"/>
    <property type="match status" value="1"/>
</dbReference>
<dbReference type="CDD" id="cd06222">
    <property type="entry name" value="RNase_H_like"/>
    <property type="match status" value="1"/>
</dbReference>
<organism evidence="2 3">
    <name type="scientific">Stylosanthes scabra</name>
    <dbReference type="NCBI Taxonomy" id="79078"/>
    <lineage>
        <taxon>Eukaryota</taxon>
        <taxon>Viridiplantae</taxon>
        <taxon>Streptophyta</taxon>
        <taxon>Embryophyta</taxon>
        <taxon>Tracheophyta</taxon>
        <taxon>Spermatophyta</taxon>
        <taxon>Magnoliopsida</taxon>
        <taxon>eudicotyledons</taxon>
        <taxon>Gunneridae</taxon>
        <taxon>Pentapetalae</taxon>
        <taxon>rosids</taxon>
        <taxon>fabids</taxon>
        <taxon>Fabales</taxon>
        <taxon>Fabaceae</taxon>
        <taxon>Papilionoideae</taxon>
        <taxon>50 kb inversion clade</taxon>
        <taxon>dalbergioids sensu lato</taxon>
        <taxon>Dalbergieae</taxon>
        <taxon>Pterocarpus clade</taxon>
        <taxon>Stylosanthes</taxon>
    </lineage>
</organism>
<evidence type="ECO:0000313" key="2">
    <source>
        <dbReference type="EMBL" id="MED6199315.1"/>
    </source>
</evidence>
<dbReference type="PANTHER" id="PTHR47723:SF19">
    <property type="entry name" value="POLYNUCLEOTIDYL TRANSFERASE, RIBONUCLEASE H-LIKE SUPERFAMILY PROTEIN"/>
    <property type="match status" value="1"/>
</dbReference>
<dbReference type="Pfam" id="PF13456">
    <property type="entry name" value="RVT_3"/>
    <property type="match status" value="1"/>
</dbReference>
<proteinExistence type="predicted"/>
<protein>
    <recommendedName>
        <fullName evidence="1">RNase H type-1 domain-containing protein</fullName>
    </recommendedName>
</protein>
<dbReference type="Gene3D" id="3.30.420.10">
    <property type="entry name" value="Ribonuclease H-like superfamily/Ribonuclease H"/>
    <property type="match status" value="1"/>
</dbReference>
<dbReference type="InterPro" id="IPR044730">
    <property type="entry name" value="RNase_H-like_dom_plant"/>
</dbReference>
<reference evidence="2 3" key="1">
    <citation type="journal article" date="2023" name="Plants (Basel)">
        <title>Bridging the Gap: Combining Genomics and Transcriptomics Approaches to Understand Stylosanthes scabra, an Orphan Legume from the Brazilian Caatinga.</title>
        <authorList>
            <person name="Ferreira-Neto J.R.C."/>
            <person name="da Silva M.D."/>
            <person name="Binneck E."/>
            <person name="de Melo N.F."/>
            <person name="da Silva R.H."/>
            <person name="de Melo A.L.T.M."/>
            <person name="Pandolfi V."/>
            <person name="Bustamante F.O."/>
            <person name="Brasileiro-Vidal A.C."/>
            <person name="Benko-Iseppon A.M."/>
        </authorList>
    </citation>
    <scope>NUCLEOTIDE SEQUENCE [LARGE SCALE GENOMIC DNA]</scope>
    <source>
        <tissue evidence="2">Leaves</tissue>
    </source>
</reference>
<comment type="caution">
    <text evidence="2">The sequence shown here is derived from an EMBL/GenBank/DDBJ whole genome shotgun (WGS) entry which is preliminary data.</text>
</comment>